<comment type="caution">
    <text evidence="2">The sequence shown here is derived from an EMBL/GenBank/DDBJ whole genome shotgun (WGS) entry which is preliminary data.</text>
</comment>
<keyword evidence="2" id="KW-0540">Nuclease</keyword>
<name>A0ABN2K9F5_9MICO</name>
<evidence type="ECO:0000259" key="1">
    <source>
        <dbReference type="Pfam" id="PF05685"/>
    </source>
</evidence>
<organism evidence="2 3">
    <name type="scientific">Nostocoides vanveenii</name>
    <dbReference type="NCBI Taxonomy" id="330835"/>
    <lineage>
        <taxon>Bacteria</taxon>
        <taxon>Bacillati</taxon>
        <taxon>Actinomycetota</taxon>
        <taxon>Actinomycetes</taxon>
        <taxon>Micrococcales</taxon>
        <taxon>Intrasporangiaceae</taxon>
        <taxon>Nostocoides</taxon>
    </lineage>
</organism>
<reference evidence="2 3" key="1">
    <citation type="journal article" date="2019" name="Int. J. Syst. Evol. Microbiol.">
        <title>The Global Catalogue of Microorganisms (GCM) 10K type strain sequencing project: providing services to taxonomists for standard genome sequencing and annotation.</title>
        <authorList>
            <consortium name="The Broad Institute Genomics Platform"/>
            <consortium name="The Broad Institute Genome Sequencing Center for Infectious Disease"/>
            <person name="Wu L."/>
            <person name="Ma J."/>
        </authorList>
    </citation>
    <scope>NUCLEOTIDE SEQUENCE [LARGE SCALE GENOMIC DNA]</scope>
    <source>
        <strain evidence="2 3">JCM 15591</strain>
    </source>
</reference>
<dbReference type="SUPFAM" id="SSF52980">
    <property type="entry name" value="Restriction endonuclease-like"/>
    <property type="match status" value="1"/>
</dbReference>
<dbReference type="PANTHER" id="PTHR34107">
    <property type="entry name" value="SLL0198 PROTEIN-RELATED"/>
    <property type="match status" value="1"/>
</dbReference>
<protein>
    <submittedName>
        <fullName evidence="2">Uma2 family endonuclease</fullName>
    </submittedName>
</protein>
<accession>A0ABN2K9F5</accession>
<dbReference type="Gene3D" id="3.90.1570.10">
    <property type="entry name" value="tt1808, chain A"/>
    <property type="match status" value="1"/>
</dbReference>
<feature type="domain" description="Putative restriction endonuclease" evidence="1">
    <location>
        <begin position="18"/>
        <end position="171"/>
    </location>
</feature>
<dbReference type="InterPro" id="IPR012296">
    <property type="entry name" value="Nuclease_put_TT1808"/>
</dbReference>
<dbReference type="PANTHER" id="PTHR34107:SF4">
    <property type="entry name" value="SLL1222 PROTEIN"/>
    <property type="match status" value="1"/>
</dbReference>
<dbReference type="EMBL" id="BAAAPN010000024">
    <property type="protein sequence ID" value="GAA1751133.1"/>
    <property type="molecule type" value="Genomic_DNA"/>
</dbReference>
<dbReference type="InterPro" id="IPR011335">
    <property type="entry name" value="Restrct_endonuc-II-like"/>
</dbReference>
<dbReference type="GO" id="GO:0004519">
    <property type="term" value="F:endonuclease activity"/>
    <property type="evidence" value="ECO:0007669"/>
    <property type="project" value="UniProtKB-KW"/>
</dbReference>
<dbReference type="Proteomes" id="UP001501475">
    <property type="component" value="Unassembled WGS sequence"/>
</dbReference>
<keyword evidence="3" id="KW-1185">Reference proteome</keyword>
<dbReference type="InterPro" id="IPR008538">
    <property type="entry name" value="Uma2"/>
</dbReference>
<proteinExistence type="predicted"/>
<sequence>MTVMTTLPWSRPLTKADLATMPDDGHRYELLDGALLVTPAPVPMHQRCVARLMRVLDPLVGGEFELFPAPLDVVLADDTVLQPDLLVARVAELTARNLPAAPMLATEILSPSTRRIDLLLKRSRYEAAGCPAYWVVDPDEPSIIAWELRDGTYAEAGRASGSDVLALTAPFAIRVVPSDLVN</sequence>
<dbReference type="Pfam" id="PF05685">
    <property type="entry name" value="Uma2"/>
    <property type="match status" value="1"/>
</dbReference>
<evidence type="ECO:0000313" key="3">
    <source>
        <dbReference type="Proteomes" id="UP001501475"/>
    </source>
</evidence>
<dbReference type="CDD" id="cd06260">
    <property type="entry name" value="DUF820-like"/>
    <property type="match status" value="1"/>
</dbReference>
<evidence type="ECO:0000313" key="2">
    <source>
        <dbReference type="EMBL" id="GAA1751133.1"/>
    </source>
</evidence>
<keyword evidence="2" id="KW-0378">Hydrolase</keyword>
<gene>
    <name evidence="2" type="ORF">GCM10009810_09340</name>
</gene>
<keyword evidence="2" id="KW-0255">Endonuclease</keyword>